<dbReference type="AlphaFoldDB" id="A0A7W9QEP8"/>
<evidence type="ECO:0000313" key="1">
    <source>
        <dbReference type="EMBL" id="MBB5938604.1"/>
    </source>
</evidence>
<proteinExistence type="predicted"/>
<accession>A0A7W9QEP8</accession>
<dbReference type="Proteomes" id="UP000588098">
    <property type="component" value="Unassembled WGS sequence"/>
</dbReference>
<gene>
    <name evidence="1" type="ORF">FHS42_005693</name>
</gene>
<dbReference type="EMBL" id="JACHJL010000017">
    <property type="protein sequence ID" value="MBB5938604.1"/>
    <property type="molecule type" value="Genomic_DNA"/>
</dbReference>
<protein>
    <submittedName>
        <fullName evidence="1">Uncharacterized protein</fullName>
    </submittedName>
</protein>
<organism evidence="1 2">
    <name type="scientific">Streptomyces zagrosensis</name>
    <dbReference type="NCBI Taxonomy" id="1042984"/>
    <lineage>
        <taxon>Bacteria</taxon>
        <taxon>Bacillati</taxon>
        <taxon>Actinomycetota</taxon>
        <taxon>Actinomycetes</taxon>
        <taxon>Kitasatosporales</taxon>
        <taxon>Streptomycetaceae</taxon>
        <taxon>Streptomyces</taxon>
    </lineage>
</organism>
<evidence type="ECO:0000313" key="2">
    <source>
        <dbReference type="Proteomes" id="UP000588098"/>
    </source>
</evidence>
<reference evidence="1 2" key="1">
    <citation type="submission" date="2020-08" db="EMBL/GenBank/DDBJ databases">
        <title>Genomic Encyclopedia of Type Strains, Phase III (KMG-III): the genomes of soil and plant-associated and newly described type strains.</title>
        <authorList>
            <person name="Whitman W."/>
        </authorList>
    </citation>
    <scope>NUCLEOTIDE SEQUENCE [LARGE SCALE GENOMIC DNA]</scope>
    <source>
        <strain evidence="1 2">CECT 8305</strain>
    </source>
</reference>
<sequence length="95" mass="10527">MTSDAWRTPRPTPGRAAEARPVTTYRVTLQFEKDGPSSSGWWADLAVAERKFTAWLGTYGSLDGVLIQLAEETDDGRDSILKIWTKEHGETFGPA</sequence>
<comment type="caution">
    <text evidence="1">The sequence shown here is derived from an EMBL/GenBank/DDBJ whole genome shotgun (WGS) entry which is preliminary data.</text>
</comment>
<keyword evidence="2" id="KW-1185">Reference proteome</keyword>
<dbReference type="RefSeq" id="WP_184576487.1">
    <property type="nucleotide sequence ID" value="NZ_JACHJL010000017.1"/>
</dbReference>
<name>A0A7W9QEP8_9ACTN</name>